<dbReference type="PANTHER" id="PTHR21716:SF53">
    <property type="entry name" value="PERMEASE PERM-RELATED"/>
    <property type="match status" value="1"/>
</dbReference>
<dbReference type="AlphaFoldDB" id="A0A4Y5YQL2"/>
<evidence type="ECO:0000256" key="6">
    <source>
        <dbReference type="ARBA" id="ARBA00022989"/>
    </source>
</evidence>
<proteinExistence type="inferred from homology"/>
<feature type="transmembrane region" description="Helical" evidence="8">
    <location>
        <begin position="39"/>
        <end position="57"/>
    </location>
</feature>
<gene>
    <name evidence="9" type="ORF">FIV50_08440</name>
</gene>
<evidence type="ECO:0000256" key="7">
    <source>
        <dbReference type="ARBA" id="ARBA00023136"/>
    </source>
</evidence>
<evidence type="ECO:0000256" key="8">
    <source>
        <dbReference type="SAM" id="Phobius"/>
    </source>
</evidence>
<keyword evidence="3" id="KW-0813">Transport</keyword>
<evidence type="ECO:0000313" key="9">
    <source>
        <dbReference type="EMBL" id="QDE34816.1"/>
    </source>
</evidence>
<accession>A0A4Y5YQL2</accession>
<sequence length="375" mass="39763">MLTSSSGSSGRQRPAHSHILVTLACAVIILVGLHLARGLIAPLAVAVVVVIVCLPLGDAVLTRTRSRTVWLGTVSIVVVAFGVLAAAGALLWVAGSQLVQLFEDLAPGGALDNLAPTLYEWVMSFPGAAPELSVIPSLDLAASVSIVREIGASVGGTAVALFLVCAYVVVAAADAGRYRRARQLFGAAASGRLERISNLNSAIRRYYLVNSVFGAIVATIDGLALWSLGVPAPVLWAVLAFVTNFIPTVGFVIGLAPPALLALAVGGWQLFLAVVVIYCFVNVTLQVFVQPKFVSDAVGLSLTISFFSVFFWTFVLGPIGAILAIPLTLATRAILLEGKPQEVWLLWLSGQDNTSRLRPRVRKMPWKQHGHERSR</sequence>
<evidence type="ECO:0000313" key="10">
    <source>
        <dbReference type="Proteomes" id="UP000316125"/>
    </source>
</evidence>
<name>A0A4Y5YQL2_9MICO</name>
<dbReference type="OrthoDB" id="9799225at2"/>
<dbReference type="RefSeq" id="WP_140037051.1">
    <property type="nucleotide sequence ID" value="NZ_CP041040.1"/>
</dbReference>
<reference evidence="9 10" key="1">
    <citation type="submission" date="2019-06" db="EMBL/GenBank/DDBJ databases">
        <title>Complete genome of Microbacterium foliorum M2.</title>
        <authorList>
            <person name="Cao G."/>
        </authorList>
    </citation>
    <scope>NUCLEOTIDE SEQUENCE [LARGE SCALE GENOMIC DNA]</scope>
    <source>
        <strain evidence="9 10">M2</strain>
    </source>
</reference>
<dbReference type="Proteomes" id="UP000316125">
    <property type="component" value="Chromosome"/>
</dbReference>
<keyword evidence="4" id="KW-1003">Cell membrane</keyword>
<dbReference type="Pfam" id="PF01594">
    <property type="entry name" value="AI-2E_transport"/>
    <property type="match status" value="1"/>
</dbReference>
<feature type="transmembrane region" description="Helical" evidence="8">
    <location>
        <begin position="206"/>
        <end position="228"/>
    </location>
</feature>
<dbReference type="EMBL" id="CP041040">
    <property type="protein sequence ID" value="QDE34816.1"/>
    <property type="molecule type" value="Genomic_DNA"/>
</dbReference>
<keyword evidence="6 8" id="KW-1133">Transmembrane helix</keyword>
<feature type="transmembrane region" description="Helical" evidence="8">
    <location>
        <begin position="150"/>
        <end position="173"/>
    </location>
</feature>
<evidence type="ECO:0000256" key="3">
    <source>
        <dbReference type="ARBA" id="ARBA00022448"/>
    </source>
</evidence>
<comment type="similarity">
    <text evidence="2">Belongs to the autoinducer-2 exporter (AI-2E) (TC 2.A.86) family.</text>
</comment>
<feature type="transmembrane region" description="Helical" evidence="8">
    <location>
        <begin position="69"/>
        <end position="94"/>
    </location>
</feature>
<feature type="transmembrane region" description="Helical" evidence="8">
    <location>
        <begin position="309"/>
        <end position="330"/>
    </location>
</feature>
<keyword evidence="5 8" id="KW-0812">Transmembrane</keyword>
<feature type="transmembrane region" description="Helical" evidence="8">
    <location>
        <begin position="15"/>
        <end position="33"/>
    </location>
</feature>
<feature type="transmembrane region" description="Helical" evidence="8">
    <location>
        <begin position="268"/>
        <end position="289"/>
    </location>
</feature>
<organism evidence="9 10">
    <name type="scientific">Microbacterium foliorum</name>
    <dbReference type="NCBI Taxonomy" id="104336"/>
    <lineage>
        <taxon>Bacteria</taxon>
        <taxon>Bacillati</taxon>
        <taxon>Actinomycetota</taxon>
        <taxon>Actinomycetes</taxon>
        <taxon>Micrococcales</taxon>
        <taxon>Microbacteriaceae</taxon>
        <taxon>Microbacterium</taxon>
    </lineage>
</organism>
<comment type="subcellular location">
    <subcellularLocation>
        <location evidence="1">Cell membrane</location>
        <topology evidence="1">Multi-pass membrane protein</topology>
    </subcellularLocation>
</comment>
<evidence type="ECO:0000256" key="2">
    <source>
        <dbReference type="ARBA" id="ARBA00009773"/>
    </source>
</evidence>
<dbReference type="InterPro" id="IPR002549">
    <property type="entry name" value="AI-2E-like"/>
</dbReference>
<feature type="transmembrane region" description="Helical" evidence="8">
    <location>
        <begin position="234"/>
        <end position="256"/>
    </location>
</feature>
<evidence type="ECO:0000256" key="5">
    <source>
        <dbReference type="ARBA" id="ARBA00022692"/>
    </source>
</evidence>
<dbReference type="GO" id="GO:0005886">
    <property type="term" value="C:plasma membrane"/>
    <property type="evidence" value="ECO:0007669"/>
    <property type="project" value="UniProtKB-SubCell"/>
</dbReference>
<protein>
    <submittedName>
        <fullName evidence="9">AI-2E family transporter</fullName>
    </submittedName>
</protein>
<dbReference type="PANTHER" id="PTHR21716">
    <property type="entry name" value="TRANSMEMBRANE PROTEIN"/>
    <property type="match status" value="1"/>
</dbReference>
<evidence type="ECO:0000256" key="4">
    <source>
        <dbReference type="ARBA" id="ARBA00022475"/>
    </source>
</evidence>
<keyword evidence="7 8" id="KW-0472">Membrane</keyword>
<evidence type="ECO:0000256" key="1">
    <source>
        <dbReference type="ARBA" id="ARBA00004651"/>
    </source>
</evidence>